<sequence length="754" mass="85948">MKAQLVPFHDIASLPAISPDDANHVDIFDTLIIDGCLLDCQAWRMKYNVAYQRTTTQGEKREKRHELKAIGKTSVLNQRQSLQSNKRHLNSQLKFKREQFKMQDLGASSEKGCECCRVFQVLLNAFLSTRPDLARGELAFEWVGYSFFLKLSHSQSGQSLSFQLFVPSEGIKTRVQGLRSANLITGDTSSVTSFEKAHEWIKECETSHGQCGQDPNVPLPKRLLDLEIRNNQPHQISLAETEGIAGTYACLSHCWGKDKMPVTTTEDSLKRHLKGILLSSLPKTFRDAVTIARRLGLRYLWIDSLCIIQDSVKDWEIESSKMADIYRQSFITIAATSSSDFRGGCFSPVGKEDLCFQIDVGGMSTVIAMRDCNGEGPVMEMVQFEKTFPLFTRAWVYQERMLSRRMLYCNHRELQFECRQETNCECGNRFMPPHAMPKTEASQGMLQGKDQYAEPEKFDGTKGKFSARQLTQHWQRTVTQYTKLGLTKSNDKLPALSGCAKDIGRLTGDRYLAGIWRASFAEGMLWTVRPPVNLPRPSPRAPSWSWVSVDTTAGIDYTYALKTRHRQAFQDRIREVDCVLAGRDTTGSVKSGFVRLQTSLCPAHLRRICHRCMTSRSRVVYTVEYDRWLSTRYSDITPCTFNVQGLDLGSFRPSCFPDFKYDDRSDFDFANAENSGACKLAEIFLLHLYDGQSFNSSVITDFFLMLRKCKGLGADTYERVAMVTIQFPSWAERDSWFRDVYFNKTTEERQVTIV</sequence>
<evidence type="ECO:0000313" key="3">
    <source>
        <dbReference type="Proteomes" id="UP001498476"/>
    </source>
</evidence>
<protein>
    <recommendedName>
        <fullName evidence="1">Heterokaryon incompatibility domain-containing protein</fullName>
    </recommendedName>
</protein>
<dbReference type="EMBL" id="JAZAVJ010000153">
    <property type="protein sequence ID" value="KAK7409378.1"/>
    <property type="molecule type" value="Genomic_DNA"/>
</dbReference>
<dbReference type="PANTHER" id="PTHR33112">
    <property type="entry name" value="DOMAIN PROTEIN, PUTATIVE-RELATED"/>
    <property type="match status" value="1"/>
</dbReference>
<accession>A0ABR1GV61</accession>
<keyword evidence="3" id="KW-1185">Reference proteome</keyword>
<reference evidence="2 3" key="1">
    <citation type="journal article" date="2025" name="Microbiol. Resour. Announc.">
        <title>Draft genome sequences for Neonectria magnoliae and Neonectria punicea, canker pathogens of Liriodendron tulipifera and Acer saccharum in West Virginia.</title>
        <authorList>
            <person name="Petronek H.M."/>
            <person name="Kasson M.T."/>
            <person name="Metheny A.M."/>
            <person name="Stauder C.M."/>
            <person name="Lovett B."/>
            <person name="Lynch S.C."/>
            <person name="Garnas J.R."/>
            <person name="Kasson L.R."/>
            <person name="Stajich J.E."/>
        </authorList>
    </citation>
    <scope>NUCLEOTIDE SEQUENCE [LARGE SCALE GENOMIC DNA]</scope>
    <source>
        <strain evidence="2 3">NRRL 64653</strain>
    </source>
</reference>
<dbReference type="InterPro" id="IPR010730">
    <property type="entry name" value="HET"/>
</dbReference>
<evidence type="ECO:0000259" key="1">
    <source>
        <dbReference type="Pfam" id="PF06985"/>
    </source>
</evidence>
<name>A0ABR1GV61_9HYPO</name>
<organism evidence="2 3">
    <name type="scientific">Neonectria punicea</name>
    <dbReference type="NCBI Taxonomy" id="979145"/>
    <lineage>
        <taxon>Eukaryota</taxon>
        <taxon>Fungi</taxon>
        <taxon>Dikarya</taxon>
        <taxon>Ascomycota</taxon>
        <taxon>Pezizomycotina</taxon>
        <taxon>Sordariomycetes</taxon>
        <taxon>Hypocreomycetidae</taxon>
        <taxon>Hypocreales</taxon>
        <taxon>Nectriaceae</taxon>
        <taxon>Neonectria</taxon>
    </lineage>
</organism>
<evidence type="ECO:0000313" key="2">
    <source>
        <dbReference type="EMBL" id="KAK7409378.1"/>
    </source>
</evidence>
<dbReference type="PANTHER" id="PTHR33112:SF13">
    <property type="entry name" value="HETEROKARYON INCOMPATIBILITY DOMAIN-CONTAINING PROTEIN"/>
    <property type="match status" value="1"/>
</dbReference>
<feature type="domain" description="Heterokaryon incompatibility" evidence="1">
    <location>
        <begin position="248"/>
        <end position="399"/>
    </location>
</feature>
<dbReference type="Proteomes" id="UP001498476">
    <property type="component" value="Unassembled WGS sequence"/>
</dbReference>
<comment type="caution">
    <text evidence="2">The sequence shown here is derived from an EMBL/GenBank/DDBJ whole genome shotgun (WGS) entry which is preliminary data.</text>
</comment>
<gene>
    <name evidence="2" type="ORF">QQX98_008440</name>
</gene>
<proteinExistence type="predicted"/>
<dbReference type="Pfam" id="PF06985">
    <property type="entry name" value="HET"/>
    <property type="match status" value="1"/>
</dbReference>